<dbReference type="PROSITE" id="PS51257">
    <property type="entry name" value="PROKAR_LIPOPROTEIN"/>
    <property type="match status" value="1"/>
</dbReference>
<dbReference type="AlphaFoldDB" id="A0A0E9SEX0"/>
<name>A0A0E9SEX0_ANGAN</name>
<dbReference type="EMBL" id="GBXM01068795">
    <property type="protein sequence ID" value="JAH39782.1"/>
    <property type="molecule type" value="Transcribed_RNA"/>
</dbReference>
<evidence type="ECO:0000313" key="1">
    <source>
        <dbReference type="EMBL" id="JAH39782.1"/>
    </source>
</evidence>
<organism evidence="1">
    <name type="scientific">Anguilla anguilla</name>
    <name type="common">European freshwater eel</name>
    <name type="synonym">Muraena anguilla</name>
    <dbReference type="NCBI Taxonomy" id="7936"/>
    <lineage>
        <taxon>Eukaryota</taxon>
        <taxon>Metazoa</taxon>
        <taxon>Chordata</taxon>
        <taxon>Craniata</taxon>
        <taxon>Vertebrata</taxon>
        <taxon>Euteleostomi</taxon>
        <taxon>Actinopterygii</taxon>
        <taxon>Neopterygii</taxon>
        <taxon>Teleostei</taxon>
        <taxon>Anguilliformes</taxon>
        <taxon>Anguillidae</taxon>
        <taxon>Anguilla</taxon>
    </lineage>
</organism>
<proteinExistence type="predicted"/>
<reference evidence="1" key="1">
    <citation type="submission" date="2014-11" db="EMBL/GenBank/DDBJ databases">
        <authorList>
            <person name="Amaro Gonzalez C."/>
        </authorList>
    </citation>
    <scope>NUCLEOTIDE SEQUENCE</scope>
</reference>
<reference evidence="1" key="2">
    <citation type="journal article" date="2015" name="Fish Shellfish Immunol.">
        <title>Early steps in the European eel (Anguilla anguilla)-Vibrio vulnificus interaction in the gills: Role of the RtxA13 toxin.</title>
        <authorList>
            <person name="Callol A."/>
            <person name="Pajuelo D."/>
            <person name="Ebbesson L."/>
            <person name="Teles M."/>
            <person name="MacKenzie S."/>
            <person name="Amaro C."/>
        </authorList>
    </citation>
    <scope>NUCLEOTIDE SEQUENCE</scope>
</reference>
<accession>A0A0E9SEX0</accession>
<sequence>MSVIRGVFTFTHAGFVSCARKQVNRKLSEITAFSLSRSKTAREFLYQLREMKWLSLC</sequence>
<protein>
    <submittedName>
        <fullName evidence="1">Uncharacterized protein</fullName>
    </submittedName>
</protein>